<dbReference type="RefSeq" id="XP_010501718.1">
    <property type="nucleotide sequence ID" value="XM_010503416.1"/>
</dbReference>
<dbReference type="InterPro" id="IPR005135">
    <property type="entry name" value="Endo/exonuclease/phosphatase"/>
</dbReference>
<dbReference type="InterPro" id="IPR036691">
    <property type="entry name" value="Endo/exonu/phosph_ase_sf"/>
</dbReference>
<dbReference type="Pfam" id="PF03372">
    <property type="entry name" value="Exo_endo_phos"/>
    <property type="match status" value="1"/>
</dbReference>
<evidence type="ECO:0000259" key="1">
    <source>
        <dbReference type="Pfam" id="PF03372"/>
    </source>
</evidence>
<sequence length="221" mass="25448">MVWERLLRISILRSTPWLVVGDFNELTGNHEKRGGKVRHAASFRSFNGMIQDCGLLEFPYLGDYLSWRGWRDKKPIRCRLDRALGTEDWHDQFPDTVTEYLPMIASDHKPLVVSIGVKRLCGRRCFMFDRRWIGKPGLMGAISEGWGADGDQDTPTLVAKIGNCRRAISQWRKAHVPFGRETIEDLKRQLEVAQADDAVGPEVLSELTSRLREAYREEEIY</sequence>
<keyword evidence="2" id="KW-1185">Reference proteome</keyword>
<reference evidence="3" key="2">
    <citation type="submission" date="2025-08" db="UniProtKB">
        <authorList>
            <consortium name="RefSeq"/>
        </authorList>
    </citation>
    <scope>IDENTIFICATION</scope>
    <source>
        <tissue evidence="3">Leaf</tissue>
    </source>
</reference>
<organism evidence="2 3">
    <name type="scientific">Camelina sativa</name>
    <name type="common">False flax</name>
    <name type="synonym">Myagrum sativum</name>
    <dbReference type="NCBI Taxonomy" id="90675"/>
    <lineage>
        <taxon>Eukaryota</taxon>
        <taxon>Viridiplantae</taxon>
        <taxon>Streptophyta</taxon>
        <taxon>Embryophyta</taxon>
        <taxon>Tracheophyta</taxon>
        <taxon>Spermatophyta</taxon>
        <taxon>Magnoliopsida</taxon>
        <taxon>eudicotyledons</taxon>
        <taxon>Gunneridae</taxon>
        <taxon>Pentapetalae</taxon>
        <taxon>rosids</taxon>
        <taxon>malvids</taxon>
        <taxon>Brassicales</taxon>
        <taxon>Brassicaceae</taxon>
        <taxon>Camelineae</taxon>
        <taxon>Camelina</taxon>
    </lineage>
</organism>
<gene>
    <name evidence="3" type="primary">LOC104779015</name>
</gene>
<proteinExistence type="predicted"/>
<reference evidence="2" key="1">
    <citation type="journal article" date="2014" name="Nat. Commun.">
        <title>The emerging biofuel crop Camelina sativa retains a highly undifferentiated hexaploid genome structure.</title>
        <authorList>
            <person name="Kagale S."/>
            <person name="Koh C."/>
            <person name="Nixon J."/>
            <person name="Bollina V."/>
            <person name="Clarke W.E."/>
            <person name="Tuteja R."/>
            <person name="Spillane C."/>
            <person name="Robinson S.J."/>
            <person name="Links M.G."/>
            <person name="Clarke C."/>
            <person name="Higgins E.E."/>
            <person name="Huebert T."/>
            <person name="Sharpe A.G."/>
            <person name="Parkin I.A."/>
        </authorList>
    </citation>
    <scope>NUCLEOTIDE SEQUENCE [LARGE SCALE GENOMIC DNA]</scope>
    <source>
        <strain evidence="2">cv. DH55</strain>
    </source>
</reference>
<name>A0ABM0YJ33_CAMSA</name>
<protein>
    <submittedName>
        <fullName evidence="3">Uncharacterized protein LOC104779015</fullName>
    </submittedName>
</protein>
<dbReference type="Proteomes" id="UP000694864">
    <property type="component" value="Chromosome 3"/>
</dbReference>
<dbReference type="GeneID" id="104779015"/>
<dbReference type="Gene3D" id="3.60.10.10">
    <property type="entry name" value="Endonuclease/exonuclease/phosphatase"/>
    <property type="match status" value="1"/>
</dbReference>
<feature type="domain" description="Endonuclease/exonuclease/phosphatase" evidence="1">
    <location>
        <begin position="3"/>
        <end position="108"/>
    </location>
</feature>
<dbReference type="PANTHER" id="PTHR33710">
    <property type="entry name" value="BNAC02G09200D PROTEIN"/>
    <property type="match status" value="1"/>
</dbReference>
<accession>A0ABM0YJ33</accession>
<dbReference type="PANTHER" id="PTHR33710:SF62">
    <property type="entry name" value="DUF4283 DOMAIN PROTEIN"/>
    <property type="match status" value="1"/>
</dbReference>
<dbReference type="SUPFAM" id="SSF56219">
    <property type="entry name" value="DNase I-like"/>
    <property type="match status" value="1"/>
</dbReference>
<evidence type="ECO:0000313" key="3">
    <source>
        <dbReference type="RefSeq" id="XP_010501718.1"/>
    </source>
</evidence>
<evidence type="ECO:0000313" key="2">
    <source>
        <dbReference type="Proteomes" id="UP000694864"/>
    </source>
</evidence>